<dbReference type="SUPFAM" id="SSF51011">
    <property type="entry name" value="Glycosyl hydrolase domain"/>
    <property type="match status" value="1"/>
</dbReference>
<dbReference type="EMBL" id="JACHFW010000030">
    <property type="protein sequence ID" value="MBB5266364.1"/>
    <property type="molecule type" value="Genomic_DNA"/>
</dbReference>
<organism evidence="1 2">
    <name type="scientific">Catenibacillus scindens</name>
    <dbReference type="NCBI Taxonomy" id="673271"/>
    <lineage>
        <taxon>Bacteria</taxon>
        <taxon>Bacillati</taxon>
        <taxon>Bacillota</taxon>
        <taxon>Clostridia</taxon>
        <taxon>Lachnospirales</taxon>
        <taxon>Lachnospiraceae</taxon>
        <taxon>Catenibacillus</taxon>
    </lineage>
</organism>
<sequence length="116" mass="13748">MRVDMCNNLLDCYKISDLKDIYVDSRETTFHFSLSNLPPGTWRLHRYRVYPEYGSVLGIWEQLGQDKDTSVREDVEYMRRICTPRIEGEKIQCKEGTLNLTETLQAHEMRMIVLSR</sequence>
<dbReference type="AlphaFoldDB" id="A0A7W8M6V8"/>
<evidence type="ECO:0000313" key="1">
    <source>
        <dbReference type="EMBL" id="MBB5266364.1"/>
    </source>
</evidence>
<dbReference type="Proteomes" id="UP000543642">
    <property type="component" value="Unassembled WGS sequence"/>
</dbReference>
<proteinExistence type="predicted"/>
<accession>A0A7W8M6V8</accession>
<gene>
    <name evidence="1" type="ORF">HNP82_003521</name>
</gene>
<comment type="caution">
    <text evidence="1">The sequence shown here is derived from an EMBL/GenBank/DDBJ whole genome shotgun (WGS) entry which is preliminary data.</text>
</comment>
<protein>
    <submittedName>
        <fullName evidence="1">Beta-xylosidase</fullName>
    </submittedName>
</protein>
<dbReference type="Gene3D" id="2.60.40.1500">
    <property type="entry name" value="Glycosyl hydrolase domain, family 39"/>
    <property type="match status" value="1"/>
</dbReference>
<keyword evidence="2" id="KW-1185">Reference proteome</keyword>
<reference evidence="1 2" key="1">
    <citation type="submission" date="2020-08" db="EMBL/GenBank/DDBJ databases">
        <title>Genomic Encyclopedia of Type Strains, Phase IV (KMG-IV): sequencing the most valuable type-strain genomes for metagenomic binning, comparative biology and taxonomic classification.</title>
        <authorList>
            <person name="Goeker M."/>
        </authorList>
    </citation>
    <scope>NUCLEOTIDE SEQUENCE [LARGE SCALE GENOMIC DNA]</scope>
    <source>
        <strain evidence="1 2">DSM 106146</strain>
    </source>
</reference>
<dbReference type="RefSeq" id="WP_183776757.1">
    <property type="nucleotide sequence ID" value="NZ_JACHFW010000030.1"/>
</dbReference>
<name>A0A7W8M6V8_9FIRM</name>
<evidence type="ECO:0000313" key="2">
    <source>
        <dbReference type="Proteomes" id="UP000543642"/>
    </source>
</evidence>